<dbReference type="CDD" id="cd06843">
    <property type="entry name" value="PLPDE_III_PvsE_like"/>
    <property type="match status" value="1"/>
</dbReference>
<dbReference type="PRINTS" id="PR01182">
    <property type="entry name" value="ORNDCRBXLASE"/>
</dbReference>
<dbReference type="InterPro" id="IPR009006">
    <property type="entry name" value="Ala_racemase/Decarboxylase_C"/>
</dbReference>
<organism evidence="4 5">
    <name type="scientific">Nocardiopsis suaedae</name>
    <dbReference type="NCBI Taxonomy" id="3018444"/>
    <lineage>
        <taxon>Bacteria</taxon>
        <taxon>Bacillati</taxon>
        <taxon>Actinomycetota</taxon>
        <taxon>Actinomycetes</taxon>
        <taxon>Streptosporangiales</taxon>
        <taxon>Nocardiopsidaceae</taxon>
        <taxon>Nocardiopsis</taxon>
    </lineage>
</organism>
<dbReference type="Gene3D" id="2.40.37.10">
    <property type="entry name" value="Lyase, Ornithine Decarboxylase, Chain A, domain 1"/>
    <property type="match status" value="1"/>
</dbReference>
<dbReference type="PANTHER" id="PTHR43727">
    <property type="entry name" value="DIAMINOPIMELATE DECARBOXYLASE"/>
    <property type="match status" value="1"/>
</dbReference>
<feature type="domain" description="Orn/DAP/Arg decarboxylase 2 N-terminal" evidence="3">
    <location>
        <begin position="48"/>
        <end position="294"/>
    </location>
</feature>
<keyword evidence="5" id="KW-1185">Reference proteome</keyword>
<dbReference type="SUPFAM" id="SSF51419">
    <property type="entry name" value="PLP-binding barrel"/>
    <property type="match status" value="1"/>
</dbReference>
<evidence type="ECO:0000256" key="2">
    <source>
        <dbReference type="ARBA" id="ARBA00022898"/>
    </source>
</evidence>
<proteinExistence type="predicted"/>
<dbReference type="InterPro" id="IPR022644">
    <property type="entry name" value="De-COase2_N"/>
</dbReference>
<name>A0ABT4THM5_9ACTN</name>
<comment type="cofactor">
    <cofactor evidence="1">
        <name>pyridoxal 5'-phosphate</name>
        <dbReference type="ChEBI" id="CHEBI:597326"/>
    </cofactor>
</comment>
<accession>A0ABT4THM5</accession>
<dbReference type="InterPro" id="IPR029066">
    <property type="entry name" value="PLP-binding_barrel"/>
</dbReference>
<gene>
    <name evidence="4" type="ORF">O4U47_06780</name>
</gene>
<sequence length="419" mass="44733">MSAVTPSPPAAPAEPSVASAPGGALAEVIADRAAGPDPVCLFGYDLDALARHAQRVVAPLPERCRMFYAMKANSAAPVLRTLAPVVAGFEVASGGEVAKARAVGPGIPVIFGGPAKTPEEIAEALRQGVTRLHAESVLELHRISRAAVAAGTDAEVLLRVNLAGPFPSATLAMAGRPTQFGIDEADLPDAVAAAVALPGVRLAGFHLHSISNNLSAEAHLDVLRMYRDKAAAWEREFGVRCEVLNVGGGIGVDYVDLDARFDWEGFTRGLADLVETFPDHVREIDFECGRFLTAECGRYAVEVLDVKRNHGTWYALVRGGTHQFRLPASWQHSHPFTVFPVEEWESGLPRPEVSGEPVTVVGELCTPKDVLAREVRVPRVRAGDVLVFSHAGAYGWEISHHDFLSHPHPEQVFLGDGGG</sequence>
<dbReference type="Proteomes" id="UP001165685">
    <property type="component" value="Unassembled WGS sequence"/>
</dbReference>
<dbReference type="Gene3D" id="3.20.20.10">
    <property type="entry name" value="Alanine racemase"/>
    <property type="match status" value="1"/>
</dbReference>
<dbReference type="InterPro" id="IPR000183">
    <property type="entry name" value="Orn/DAP/Arg_de-COase"/>
</dbReference>
<evidence type="ECO:0000259" key="3">
    <source>
        <dbReference type="Pfam" id="PF02784"/>
    </source>
</evidence>
<dbReference type="PANTHER" id="PTHR43727:SF2">
    <property type="entry name" value="GROUP IV DECARBOXYLASE"/>
    <property type="match status" value="1"/>
</dbReference>
<dbReference type="InterPro" id="IPR022657">
    <property type="entry name" value="De-COase2_CS"/>
</dbReference>
<dbReference type="SUPFAM" id="SSF50621">
    <property type="entry name" value="Alanine racemase C-terminal domain-like"/>
    <property type="match status" value="1"/>
</dbReference>
<reference evidence="4" key="1">
    <citation type="submission" date="2023-01" db="EMBL/GenBank/DDBJ databases">
        <title>Draft genome sequence of Nocardiopsis sp. LSu2-4 isolated from halophytes.</title>
        <authorList>
            <person name="Duangmal K."/>
            <person name="Chantavorakit T."/>
        </authorList>
    </citation>
    <scope>NUCLEOTIDE SEQUENCE</scope>
    <source>
        <strain evidence="4">LSu2-4</strain>
    </source>
</reference>
<evidence type="ECO:0000256" key="1">
    <source>
        <dbReference type="ARBA" id="ARBA00001933"/>
    </source>
</evidence>
<dbReference type="PRINTS" id="PR01179">
    <property type="entry name" value="ODADCRBXLASE"/>
</dbReference>
<comment type="caution">
    <text evidence="4">The sequence shown here is derived from an EMBL/GenBank/DDBJ whole genome shotgun (WGS) entry which is preliminary data.</text>
</comment>
<evidence type="ECO:0000313" key="5">
    <source>
        <dbReference type="Proteomes" id="UP001165685"/>
    </source>
</evidence>
<dbReference type="PROSITE" id="PS00879">
    <property type="entry name" value="ODR_DC_2_2"/>
    <property type="match status" value="1"/>
</dbReference>
<dbReference type="EMBL" id="JAQFWP010000009">
    <property type="protein sequence ID" value="MDA2804212.1"/>
    <property type="molecule type" value="Genomic_DNA"/>
</dbReference>
<dbReference type="Pfam" id="PF02784">
    <property type="entry name" value="Orn_Arg_deC_N"/>
    <property type="match status" value="1"/>
</dbReference>
<dbReference type="RefSeq" id="WP_270676739.1">
    <property type="nucleotide sequence ID" value="NZ_JAQFWP010000009.1"/>
</dbReference>
<evidence type="ECO:0000313" key="4">
    <source>
        <dbReference type="EMBL" id="MDA2804212.1"/>
    </source>
</evidence>
<keyword evidence="2" id="KW-0663">Pyridoxal phosphate</keyword>
<dbReference type="InterPro" id="IPR002433">
    <property type="entry name" value="Orn_de-COase"/>
</dbReference>
<protein>
    <submittedName>
        <fullName evidence="4">Type III PLP-dependent enzyme</fullName>
    </submittedName>
</protein>